<keyword evidence="2" id="KW-1185">Reference proteome</keyword>
<dbReference type="RefSeq" id="WP_283757773.1">
    <property type="nucleotide sequence ID" value="NZ_JAQOSQ010000006.1"/>
</dbReference>
<protein>
    <submittedName>
        <fullName evidence="1">Uncharacterized protein</fullName>
    </submittedName>
</protein>
<dbReference type="Proteomes" id="UP001232992">
    <property type="component" value="Unassembled WGS sequence"/>
</dbReference>
<evidence type="ECO:0000313" key="1">
    <source>
        <dbReference type="EMBL" id="MDJ1183118.1"/>
    </source>
</evidence>
<evidence type="ECO:0000313" key="2">
    <source>
        <dbReference type="Proteomes" id="UP001232992"/>
    </source>
</evidence>
<organism evidence="1 2">
    <name type="scientific">Roseofilum casamattae BLCC-M143</name>
    <dbReference type="NCBI Taxonomy" id="3022442"/>
    <lineage>
        <taxon>Bacteria</taxon>
        <taxon>Bacillati</taxon>
        <taxon>Cyanobacteriota</taxon>
        <taxon>Cyanophyceae</taxon>
        <taxon>Desertifilales</taxon>
        <taxon>Desertifilaceae</taxon>
        <taxon>Roseofilum</taxon>
        <taxon>Roseofilum casamattae</taxon>
    </lineage>
</organism>
<comment type="caution">
    <text evidence="1">The sequence shown here is derived from an EMBL/GenBank/DDBJ whole genome shotgun (WGS) entry which is preliminary data.</text>
</comment>
<name>A0ABT7BV94_9CYAN</name>
<accession>A0ABT7BV94</accession>
<sequence>MKTRSVFRLLVGLAVLFSLVGSAETAWGRRHRRYFHRLVDLNPTLYRQICDRIQSSSDNCSNTYRLGVPMYVVTGNLGEMAYVTVLDKQLYVWDWVNSNWLPQDESPVGTYRFVLLLREWEQPAR</sequence>
<proteinExistence type="predicted"/>
<reference evidence="1 2" key="1">
    <citation type="submission" date="2023-01" db="EMBL/GenBank/DDBJ databases">
        <title>Novel diversity within Roseofilum (Cyanobacteria; Desertifilaceae) from marine benthic mats with descriptions of four novel species.</title>
        <authorList>
            <person name="Wang Y."/>
            <person name="Berthold D.E."/>
            <person name="Hu J."/>
            <person name="Lefler F.W."/>
            <person name="Laughinghouse H.D. IV."/>
        </authorList>
    </citation>
    <scope>NUCLEOTIDE SEQUENCE [LARGE SCALE GENOMIC DNA]</scope>
    <source>
        <strain evidence="1 2">BLCC-M143</strain>
    </source>
</reference>
<gene>
    <name evidence="1" type="ORF">PMH09_07915</name>
</gene>
<dbReference type="EMBL" id="JAQOSQ010000006">
    <property type="protein sequence ID" value="MDJ1183118.1"/>
    <property type="molecule type" value="Genomic_DNA"/>
</dbReference>